<proteinExistence type="predicted"/>
<comment type="caution">
    <text evidence="2">The sequence shown here is derived from an EMBL/GenBank/DDBJ whole genome shotgun (WGS) entry which is preliminary data.</text>
</comment>
<dbReference type="Proteomes" id="UP000276834">
    <property type="component" value="Unassembled WGS sequence"/>
</dbReference>
<dbReference type="AlphaFoldDB" id="A0A3L8SYQ7"/>
<keyword evidence="3" id="KW-1185">Reference proteome</keyword>
<evidence type="ECO:0000313" key="2">
    <source>
        <dbReference type="EMBL" id="RLW11474.1"/>
    </source>
</evidence>
<gene>
    <name evidence="2" type="ORF">DV515_00001445</name>
</gene>
<name>A0A3L8SYQ7_CHLGU</name>
<feature type="compositionally biased region" description="Low complexity" evidence="1">
    <location>
        <begin position="8"/>
        <end position="18"/>
    </location>
</feature>
<feature type="region of interest" description="Disordered" evidence="1">
    <location>
        <begin position="1"/>
        <end position="20"/>
    </location>
</feature>
<evidence type="ECO:0000256" key="1">
    <source>
        <dbReference type="SAM" id="MobiDB-lite"/>
    </source>
</evidence>
<feature type="non-terminal residue" evidence="2">
    <location>
        <position position="189"/>
    </location>
</feature>
<organism evidence="2 3">
    <name type="scientific">Chloebia gouldiae</name>
    <name type="common">Gouldian finch</name>
    <name type="synonym">Erythrura gouldiae</name>
    <dbReference type="NCBI Taxonomy" id="44316"/>
    <lineage>
        <taxon>Eukaryota</taxon>
        <taxon>Metazoa</taxon>
        <taxon>Chordata</taxon>
        <taxon>Craniata</taxon>
        <taxon>Vertebrata</taxon>
        <taxon>Euteleostomi</taxon>
        <taxon>Archelosauria</taxon>
        <taxon>Archosauria</taxon>
        <taxon>Dinosauria</taxon>
        <taxon>Saurischia</taxon>
        <taxon>Theropoda</taxon>
        <taxon>Coelurosauria</taxon>
        <taxon>Aves</taxon>
        <taxon>Neognathae</taxon>
        <taxon>Neoaves</taxon>
        <taxon>Telluraves</taxon>
        <taxon>Australaves</taxon>
        <taxon>Passeriformes</taxon>
        <taxon>Passeroidea</taxon>
        <taxon>Passeridae</taxon>
        <taxon>Chloebia</taxon>
    </lineage>
</organism>
<accession>A0A3L8SYQ7</accession>
<protein>
    <submittedName>
        <fullName evidence="2">Uncharacterized protein</fullName>
    </submittedName>
</protein>
<reference evidence="2 3" key="1">
    <citation type="journal article" date="2018" name="Proc. R. Soc. B">
        <title>A non-coding region near Follistatin controls head colour polymorphism in the Gouldian finch.</title>
        <authorList>
            <person name="Toomey M.B."/>
            <person name="Marques C.I."/>
            <person name="Andrade P."/>
            <person name="Araujo P.M."/>
            <person name="Sabatino S."/>
            <person name="Gazda M.A."/>
            <person name="Afonso S."/>
            <person name="Lopes R.J."/>
            <person name="Corbo J.C."/>
            <person name="Carneiro M."/>
        </authorList>
    </citation>
    <scope>NUCLEOTIDE SEQUENCE [LARGE SCALE GENOMIC DNA]</scope>
    <source>
        <strain evidence="2">Red01</strain>
        <tissue evidence="2">Muscle</tissue>
    </source>
</reference>
<dbReference type="EMBL" id="QUSF01000003">
    <property type="protein sequence ID" value="RLW11474.1"/>
    <property type="molecule type" value="Genomic_DNA"/>
</dbReference>
<evidence type="ECO:0000313" key="3">
    <source>
        <dbReference type="Proteomes" id="UP000276834"/>
    </source>
</evidence>
<sequence>MSLLHQISDPSSPESDSAAYREQELQVPFPEVTTLGVLSGIMNVLLPLSVVFTEPSKMAWHVFTDKRNKIVPCASVPSIYCCNGFYASSGCYSLTKDSSLAQSGYDEKNPLTHNFHRATEFEVGKTQSAHLADLPPRQPREGRLVSQIQFAVSPYYLLPTKSLSFMAFNVDPKMDTFPDLLVIEMMMIS</sequence>